<accession>A0A9D4FWZ3</accession>
<dbReference type="EMBL" id="JAIWYP010000006">
    <property type="protein sequence ID" value="KAH3805891.1"/>
    <property type="molecule type" value="Genomic_DNA"/>
</dbReference>
<sequence>MERNTVQELDTVKTSVQHNVKTCNQFIGNIKAVQEELRKINDKLDASLLLMYKQGLHHRFKARAALIEMPTNVEVAFTYMPDTVIEKRLSCLAMLQNIHRDIQESQNEKDTHHEENQVSDPSRQTTTEIELSEINQPSLMSDSELGLTGETDIRRKSAYENIQIPDFGTRLQLKSDPARITHQSYEVICPIQIKTAE</sequence>
<dbReference type="AlphaFoldDB" id="A0A9D4FWZ3"/>
<evidence type="ECO:0000313" key="3">
    <source>
        <dbReference type="Proteomes" id="UP000828390"/>
    </source>
</evidence>
<feature type="region of interest" description="Disordered" evidence="1">
    <location>
        <begin position="105"/>
        <end position="127"/>
    </location>
</feature>
<gene>
    <name evidence="2" type="ORF">DPMN_134201</name>
</gene>
<evidence type="ECO:0000256" key="1">
    <source>
        <dbReference type="SAM" id="MobiDB-lite"/>
    </source>
</evidence>
<feature type="compositionally biased region" description="Polar residues" evidence="1">
    <location>
        <begin position="118"/>
        <end position="127"/>
    </location>
</feature>
<proteinExistence type="predicted"/>
<reference evidence="2" key="1">
    <citation type="journal article" date="2019" name="bioRxiv">
        <title>The Genome of the Zebra Mussel, Dreissena polymorpha: A Resource for Invasive Species Research.</title>
        <authorList>
            <person name="McCartney M.A."/>
            <person name="Auch B."/>
            <person name="Kono T."/>
            <person name="Mallez S."/>
            <person name="Zhang Y."/>
            <person name="Obille A."/>
            <person name="Becker A."/>
            <person name="Abrahante J.E."/>
            <person name="Garbe J."/>
            <person name="Badalamenti J.P."/>
            <person name="Herman A."/>
            <person name="Mangelson H."/>
            <person name="Liachko I."/>
            <person name="Sullivan S."/>
            <person name="Sone E.D."/>
            <person name="Koren S."/>
            <person name="Silverstein K.A.T."/>
            <person name="Beckman K.B."/>
            <person name="Gohl D.M."/>
        </authorList>
    </citation>
    <scope>NUCLEOTIDE SEQUENCE</scope>
    <source>
        <strain evidence="2">Duluth1</strain>
        <tissue evidence="2">Whole animal</tissue>
    </source>
</reference>
<protein>
    <submittedName>
        <fullName evidence="2">Uncharacterized protein</fullName>
    </submittedName>
</protein>
<keyword evidence="3" id="KW-1185">Reference proteome</keyword>
<name>A0A9D4FWZ3_DREPO</name>
<organism evidence="2 3">
    <name type="scientific">Dreissena polymorpha</name>
    <name type="common">Zebra mussel</name>
    <name type="synonym">Mytilus polymorpha</name>
    <dbReference type="NCBI Taxonomy" id="45954"/>
    <lineage>
        <taxon>Eukaryota</taxon>
        <taxon>Metazoa</taxon>
        <taxon>Spiralia</taxon>
        <taxon>Lophotrochozoa</taxon>
        <taxon>Mollusca</taxon>
        <taxon>Bivalvia</taxon>
        <taxon>Autobranchia</taxon>
        <taxon>Heteroconchia</taxon>
        <taxon>Euheterodonta</taxon>
        <taxon>Imparidentia</taxon>
        <taxon>Neoheterodontei</taxon>
        <taxon>Myida</taxon>
        <taxon>Dreissenoidea</taxon>
        <taxon>Dreissenidae</taxon>
        <taxon>Dreissena</taxon>
    </lineage>
</organism>
<reference evidence="2" key="2">
    <citation type="submission" date="2020-11" db="EMBL/GenBank/DDBJ databases">
        <authorList>
            <person name="McCartney M.A."/>
            <person name="Auch B."/>
            <person name="Kono T."/>
            <person name="Mallez S."/>
            <person name="Becker A."/>
            <person name="Gohl D.M."/>
            <person name="Silverstein K.A.T."/>
            <person name="Koren S."/>
            <person name="Bechman K.B."/>
            <person name="Herman A."/>
            <person name="Abrahante J.E."/>
            <person name="Garbe J."/>
        </authorList>
    </citation>
    <scope>NUCLEOTIDE SEQUENCE</scope>
    <source>
        <strain evidence="2">Duluth1</strain>
        <tissue evidence="2">Whole animal</tissue>
    </source>
</reference>
<comment type="caution">
    <text evidence="2">The sequence shown here is derived from an EMBL/GenBank/DDBJ whole genome shotgun (WGS) entry which is preliminary data.</text>
</comment>
<evidence type="ECO:0000313" key="2">
    <source>
        <dbReference type="EMBL" id="KAH3805891.1"/>
    </source>
</evidence>
<feature type="compositionally biased region" description="Basic and acidic residues" evidence="1">
    <location>
        <begin position="105"/>
        <end position="116"/>
    </location>
</feature>
<dbReference type="Proteomes" id="UP000828390">
    <property type="component" value="Unassembled WGS sequence"/>
</dbReference>